<dbReference type="EMBL" id="QRDP01000004">
    <property type="protein sequence ID" value="RED15590.1"/>
    <property type="molecule type" value="Genomic_DNA"/>
</dbReference>
<proteinExistence type="predicted"/>
<dbReference type="Pfam" id="PF01497">
    <property type="entry name" value="Peripla_BP_2"/>
    <property type="match status" value="1"/>
</dbReference>
<dbReference type="AlphaFoldDB" id="A0A3D9FCP8"/>
<reference evidence="2 3" key="1">
    <citation type="submission" date="2018-07" db="EMBL/GenBank/DDBJ databases">
        <title>Genomic Encyclopedia of Type Strains, Phase IV (KMG-IV): sequencing the most valuable type-strain genomes for metagenomic binning, comparative biology and taxonomic classification.</title>
        <authorList>
            <person name="Goeker M."/>
        </authorList>
    </citation>
    <scope>NUCLEOTIDE SEQUENCE [LARGE SCALE GENOMIC DNA]</scope>
    <source>
        <strain evidence="2 3">DSM 26725</strain>
    </source>
</reference>
<gene>
    <name evidence="2" type="ORF">DFR46_0588</name>
</gene>
<name>A0A3D9FCP8_9SPHN</name>
<accession>A0A3D9FCP8</accession>
<dbReference type="CDD" id="cd00636">
    <property type="entry name" value="TroA-like"/>
    <property type="match status" value="1"/>
</dbReference>
<dbReference type="Proteomes" id="UP000256310">
    <property type="component" value="Unassembled WGS sequence"/>
</dbReference>
<dbReference type="SUPFAM" id="SSF53807">
    <property type="entry name" value="Helical backbone' metal receptor"/>
    <property type="match status" value="1"/>
</dbReference>
<evidence type="ECO:0000313" key="3">
    <source>
        <dbReference type="Proteomes" id="UP000256310"/>
    </source>
</evidence>
<feature type="domain" description="Fe/B12 periplasmic-binding" evidence="1">
    <location>
        <begin position="20"/>
        <end position="149"/>
    </location>
</feature>
<protein>
    <submittedName>
        <fullName evidence="2">Iron complex transport system substrate-binding protein</fullName>
    </submittedName>
</protein>
<keyword evidence="3" id="KW-1185">Reference proteome</keyword>
<dbReference type="RefSeq" id="WP_116235094.1">
    <property type="nucleotide sequence ID" value="NZ_QRDP01000004.1"/>
</dbReference>
<dbReference type="Gene3D" id="3.40.50.1980">
    <property type="entry name" value="Nitrogenase molybdenum iron protein domain"/>
    <property type="match status" value="1"/>
</dbReference>
<organism evidence="2 3">
    <name type="scientific">Parasphingopyxis lamellibrachiae</name>
    <dbReference type="NCBI Taxonomy" id="680125"/>
    <lineage>
        <taxon>Bacteria</taxon>
        <taxon>Pseudomonadati</taxon>
        <taxon>Pseudomonadota</taxon>
        <taxon>Alphaproteobacteria</taxon>
        <taxon>Sphingomonadales</taxon>
        <taxon>Sphingomonadaceae</taxon>
        <taxon>Parasphingopyxis</taxon>
    </lineage>
</organism>
<evidence type="ECO:0000313" key="2">
    <source>
        <dbReference type="EMBL" id="RED15590.1"/>
    </source>
</evidence>
<dbReference type="InterPro" id="IPR002491">
    <property type="entry name" value="ABC_transptr_periplasmic_BD"/>
</dbReference>
<evidence type="ECO:0000259" key="1">
    <source>
        <dbReference type="Pfam" id="PF01497"/>
    </source>
</evidence>
<sequence length="257" mass="28049">MTALGAAYLASSASAVPERVVSLNMCTDELVLLLAAPEQVFSVTHLSQDRHEFPFWRTARRYRANDGSIASVAGMRPDLIITMGGIARDQGRLAARIGSEIVILPYPQTLEDIESATLQVATALGREERARGFISALRHLEATRPATSTEAMFLSDGGLSVASASLDAQWLSLAGVAVPDNQGGRVTAEQMLVDPPTAVVRSDYREEQASRGQFWPGFRFLERSVQTRIVSTDGRRWTCSGLSLLPEIMRLRRAFGQ</sequence>
<comment type="caution">
    <text evidence="2">The sequence shown here is derived from an EMBL/GenBank/DDBJ whole genome shotgun (WGS) entry which is preliminary data.</text>
</comment>